<dbReference type="InParanoid" id="A0A0C3AN48"/>
<dbReference type="GO" id="GO:0016787">
    <property type="term" value="F:hydrolase activity"/>
    <property type="evidence" value="ECO:0007669"/>
    <property type="project" value="UniProtKB-KW"/>
</dbReference>
<dbReference type="Pfam" id="PF00097">
    <property type="entry name" value="zf-C3HC4"/>
    <property type="match status" value="1"/>
</dbReference>
<organism evidence="14 15">
    <name type="scientific">Scleroderma citrinum Foug A</name>
    <dbReference type="NCBI Taxonomy" id="1036808"/>
    <lineage>
        <taxon>Eukaryota</taxon>
        <taxon>Fungi</taxon>
        <taxon>Dikarya</taxon>
        <taxon>Basidiomycota</taxon>
        <taxon>Agaricomycotina</taxon>
        <taxon>Agaricomycetes</taxon>
        <taxon>Agaricomycetidae</taxon>
        <taxon>Boletales</taxon>
        <taxon>Sclerodermatineae</taxon>
        <taxon>Sclerodermataceae</taxon>
        <taxon>Scleroderma</taxon>
    </lineage>
</organism>
<dbReference type="InterPro" id="IPR014001">
    <property type="entry name" value="Helicase_ATP-bd"/>
</dbReference>
<evidence type="ECO:0000256" key="8">
    <source>
        <dbReference type="ARBA" id="ARBA00022840"/>
    </source>
</evidence>
<dbReference type="SMART" id="SM00487">
    <property type="entry name" value="DEXDc"/>
    <property type="match status" value="1"/>
</dbReference>
<dbReference type="Proteomes" id="UP000053989">
    <property type="component" value="Unassembled WGS sequence"/>
</dbReference>
<evidence type="ECO:0000256" key="2">
    <source>
        <dbReference type="ARBA" id="ARBA00022723"/>
    </source>
</evidence>
<dbReference type="PROSITE" id="PS51192">
    <property type="entry name" value="HELICASE_ATP_BIND_1"/>
    <property type="match status" value="1"/>
</dbReference>
<dbReference type="STRING" id="1036808.A0A0C3AN48"/>
<feature type="domain" description="Helicase ATP-binding" evidence="12">
    <location>
        <begin position="186"/>
        <end position="365"/>
    </location>
</feature>
<dbReference type="AlphaFoldDB" id="A0A0C3AN48"/>
<evidence type="ECO:0000256" key="9">
    <source>
        <dbReference type="PROSITE-ProRule" id="PRU00175"/>
    </source>
</evidence>
<protein>
    <submittedName>
        <fullName evidence="14">Uncharacterized protein</fullName>
    </submittedName>
</protein>
<dbReference type="EMBL" id="KN822017">
    <property type="protein sequence ID" value="KIM66397.1"/>
    <property type="molecule type" value="Genomic_DNA"/>
</dbReference>
<feature type="domain" description="Helicase C-terminal" evidence="13">
    <location>
        <begin position="792"/>
        <end position="950"/>
    </location>
</feature>
<dbReference type="PROSITE" id="PS50089">
    <property type="entry name" value="ZF_RING_2"/>
    <property type="match status" value="1"/>
</dbReference>
<keyword evidence="6" id="KW-0347">Helicase</keyword>
<evidence type="ECO:0000256" key="4">
    <source>
        <dbReference type="ARBA" id="ARBA00022771"/>
    </source>
</evidence>
<gene>
    <name evidence="14" type="ORF">SCLCIDRAFT_21900</name>
</gene>
<dbReference type="Pfam" id="PF00271">
    <property type="entry name" value="Helicase_C"/>
    <property type="match status" value="1"/>
</dbReference>
<keyword evidence="15" id="KW-1185">Reference proteome</keyword>
<dbReference type="GO" id="GO:0005634">
    <property type="term" value="C:nucleus"/>
    <property type="evidence" value="ECO:0007669"/>
    <property type="project" value="TreeGrafter"/>
</dbReference>
<dbReference type="InterPro" id="IPR000330">
    <property type="entry name" value="SNF2_N"/>
</dbReference>
<evidence type="ECO:0000256" key="5">
    <source>
        <dbReference type="ARBA" id="ARBA00022801"/>
    </source>
</evidence>
<dbReference type="InterPro" id="IPR018957">
    <property type="entry name" value="Znf_C3HC4_RING-type"/>
</dbReference>
<dbReference type="GO" id="GO:0005524">
    <property type="term" value="F:ATP binding"/>
    <property type="evidence" value="ECO:0007669"/>
    <property type="project" value="UniProtKB-KW"/>
</dbReference>
<feature type="region of interest" description="Disordered" evidence="10">
    <location>
        <begin position="632"/>
        <end position="766"/>
    </location>
</feature>
<dbReference type="Gene3D" id="3.40.50.300">
    <property type="entry name" value="P-loop containing nucleotide triphosphate hydrolases"/>
    <property type="match status" value="2"/>
</dbReference>
<dbReference type="GO" id="GO:0008270">
    <property type="term" value="F:zinc ion binding"/>
    <property type="evidence" value="ECO:0007669"/>
    <property type="project" value="UniProtKB-KW"/>
</dbReference>
<evidence type="ECO:0000313" key="14">
    <source>
        <dbReference type="EMBL" id="KIM66397.1"/>
    </source>
</evidence>
<dbReference type="SMART" id="SM00490">
    <property type="entry name" value="HELICc"/>
    <property type="match status" value="1"/>
</dbReference>
<evidence type="ECO:0000256" key="3">
    <source>
        <dbReference type="ARBA" id="ARBA00022741"/>
    </source>
</evidence>
<dbReference type="InterPro" id="IPR038718">
    <property type="entry name" value="SNF2-like_sf"/>
</dbReference>
<feature type="compositionally biased region" description="Basic residues" evidence="10">
    <location>
        <begin position="711"/>
        <end position="723"/>
    </location>
</feature>
<keyword evidence="8" id="KW-0067">ATP-binding</keyword>
<dbReference type="PROSITE" id="PS51194">
    <property type="entry name" value="HELICASE_CTER"/>
    <property type="match status" value="1"/>
</dbReference>
<dbReference type="Gene3D" id="3.40.50.10810">
    <property type="entry name" value="Tandem AAA-ATPase domain"/>
    <property type="match status" value="1"/>
</dbReference>
<dbReference type="InterPro" id="IPR050628">
    <property type="entry name" value="SNF2_RAD54_helicase_TF"/>
</dbReference>
<dbReference type="GO" id="GO:0004386">
    <property type="term" value="F:helicase activity"/>
    <property type="evidence" value="ECO:0007669"/>
    <property type="project" value="UniProtKB-KW"/>
</dbReference>
<evidence type="ECO:0000256" key="6">
    <source>
        <dbReference type="ARBA" id="ARBA00022806"/>
    </source>
</evidence>
<keyword evidence="7" id="KW-0862">Zinc</keyword>
<evidence type="ECO:0000313" key="15">
    <source>
        <dbReference type="Proteomes" id="UP000053989"/>
    </source>
</evidence>
<dbReference type="OrthoDB" id="423559at2759"/>
<dbReference type="InterPro" id="IPR013083">
    <property type="entry name" value="Znf_RING/FYVE/PHD"/>
</dbReference>
<dbReference type="InterPro" id="IPR001650">
    <property type="entry name" value="Helicase_C-like"/>
</dbReference>
<feature type="region of interest" description="Disordered" evidence="10">
    <location>
        <begin position="45"/>
        <end position="93"/>
    </location>
</feature>
<evidence type="ECO:0000259" key="13">
    <source>
        <dbReference type="PROSITE" id="PS51194"/>
    </source>
</evidence>
<dbReference type="GO" id="GO:0005737">
    <property type="term" value="C:cytoplasm"/>
    <property type="evidence" value="ECO:0007669"/>
    <property type="project" value="TreeGrafter"/>
</dbReference>
<dbReference type="SUPFAM" id="SSF57850">
    <property type="entry name" value="RING/U-box"/>
    <property type="match status" value="1"/>
</dbReference>
<dbReference type="FunCoup" id="A0A0C3AN48">
    <property type="interactions" value="357"/>
</dbReference>
<dbReference type="PANTHER" id="PTHR45626:SF16">
    <property type="entry name" value="ATP-DEPENDENT HELICASE ULS1"/>
    <property type="match status" value="1"/>
</dbReference>
<dbReference type="CDD" id="cd18008">
    <property type="entry name" value="DEXDc_SHPRH-like"/>
    <property type="match status" value="1"/>
</dbReference>
<dbReference type="CDD" id="cd18793">
    <property type="entry name" value="SF2_C_SNF"/>
    <property type="match status" value="1"/>
</dbReference>
<keyword evidence="5" id="KW-0378">Hydrolase</keyword>
<name>A0A0C3AN48_9AGAM</name>
<dbReference type="HOGENOM" id="CLU_000315_2_8_1"/>
<dbReference type="GO" id="GO:0008094">
    <property type="term" value="F:ATP-dependent activity, acting on DNA"/>
    <property type="evidence" value="ECO:0007669"/>
    <property type="project" value="TreeGrafter"/>
</dbReference>
<dbReference type="SMART" id="SM00184">
    <property type="entry name" value="RING"/>
    <property type="match status" value="1"/>
</dbReference>
<evidence type="ECO:0000256" key="1">
    <source>
        <dbReference type="ARBA" id="ARBA00007025"/>
    </source>
</evidence>
<dbReference type="SUPFAM" id="SSF52540">
    <property type="entry name" value="P-loop containing nucleoside triphosphate hydrolases"/>
    <property type="match status" value="2"/>
</dbReference>
<dbReference type="InterPro" id="IPR049730">
    <property type="entry name" value="SNF2/RAD54-like_C"/>
</dbReference>
<dbReference type="InterPro" id="IPR001841">
    <property type="entry name" value="Znf_RING"/>
</dbReference>
<accession>A0A0C3AN48</accession>
<sequence length="960" mass="106332">MTSGPGKQRSRVLAALDGTGLFPDASDTLVPPVGTQVLGKRSFENIGAAQPSSSNIRGHASVAPGPGSSLSRLKISGGHAAPGKSKNKSVSQKLPCSEVHSKLAASGFALRYDTETPVRRIDVGGPDQEQKMAEFVYNSINNLSEGQTIKQAIKKLGLESDKDVLPGLEVRLLPHQLIGVSWMVDQEKISPHKGGILADEMGLGKTVQMIATMAANLPQDSPQTTLIVVPSALLFQWKEEIETKTNDLFTVHVHHGRDKLMTTSDVKSKDVIITTYQTLSAELSVPTDVGEGEELQWLEHNGGVLSRVKWYRVVLDEAHFIRNRGTVASRSVALLRAHHRWMLTGTPVTNTLADIYGLIRFGRFRPWNDWKDFNQYIAKQQRDDPPLAAMRAQEILKPLLLRRTKNAMLDGKPILQLPPKHIDLVTLEFSADERQIYDNFESRSRIRINRYIKARTLLKNSTAVLVMILRLRQLCCHPNLILSQAGDYEDPTLIMSDDKEKEHARAVKLMGAALVNNIKQRFLTRALANEMFVFSDELDDEEDSTCPQCKDLYTNDTGRILSCGHELCFDCLLDISNAPIMHNGEFGLGTEAENIRAEREYEVASAKGYRPCPVCKRMCDLTPQKVFKSSAFEPDKEELQEAARASKHARRSGPSKPEARKQAQAVSVDSDEEDDDSVSPVKSRFRGGTPLGDSSDEELPDLSQLIASKGNFKKQNKGKKQKRVMSDDELDLDDSDSSGEARRSQAKSASGGKGKEKAVSGNDKEPIAPSGAVLAVWGKGDNDLEPSAKMLALVDLLKEADDHGDKTICFSQWTSMLNLVEILLSRYGIQTVRYDGKMDRSARDKALVIFKRYDGPKVILISTRCGGVGLNLVAANRIVNLDLSWNYAAETQAYDRVHRLGQEKEVFIRRLVVKDTIEERMLRLQEVKADLADAALGDGNGARLNKMSVREIQTLFGMKT</sequence>
<feature type="compositionally biased region" description="Basic and acidic residues" evidence="10">
    <location>
        <begin position="753"/>
        <end position="766"/>
    </location>
</feature>
<dbReference type="InterPro" id="IPR017907">
    <property type="entry name" value="Znf_RING_CS"/>
</dbReference>
<evidence type="ECO:0000256" key="7">
    <source>
        <dbReference type="ARBA" id="ARBA00022833"/>
    </source>
</evidence>
<evidence type="ECO:0000259" key="11">
    <source>
        <dbReference type="PROSITE" id="PS50089"/>
    </source>
</evidence>
<dbReference type="PANTHER" id="PTHR45626">
    <property type="entry name" value="TRANSCRIPTION TERMINATION FACTOR 2-RELATED"/>
    <property type="match status" value="1"/>
</dbReference>
<dbReference type="Gene3D" id="3.30.40.10">
    <property type="entry name" value="Zinc/RING finger domain, C3HC4 (zinc finger)"/>
    <property type="match status" value="1"/>
</dbReference>
<evidence type="ECO:0000256" key="10">
    <source>
        <dbReference type="SAM" id="MobiDB-lite"/>
    </source>
</evidence>
<keyword evidence="2" id="KW-0479">Metal-binding</keyword>
<reference evidence="14 15" key="1">
    <citation type="submission" date="2014-04" db="EMBL/GenBank/DDBJ databases">
        <authorList>
            <consortium name="DOE Joint Genome Institute"/>
            <person name="Kuo A."/>
            <person name="Kohler A."/>
            <person name="Nagy L.G."/>
            <person name="Floudas D."/>
            <person name="Copeland A."/>
            <person name="Barry K.W."/>
            <person name="Cichocki N."/>
            <person name="Veneault-Fourrey C."/>
            <person name="LaButti K."/>
            <person name="Lindquist E.A."/>
            <person name="Lipzen A."/>
            <person name="Lundell T."/>
            <person name="Morin E."/>
            <person name="Murat C."/>
            <person name="Sun H."/>
            <person name="Tunlid A."/>
            <person name="Henrissat B."/>
            <person name="Grigoriev I.V."/>
            <person name="Hibbett D.S."/>
            <person name="Martin F."/>
            <person name="Nordberg H.P."/>
            <person name="Cantor M.N."/>
            <person name="Hua S.X."/>
        </authorList>
    </citation>
    <scope>NUCLEOTIDE SEQUENCE [LARGE SCALE GENOMIC DNA]</scope>
    <source>
        <strain evidence="14 15">Foug A</strain>
    </source>
</reference>
<dbReference type="InterPro" id="IPR027417">
    <property type="entry name" value="P-loop_NTPase"/>
</dbReference>
<reference evidence="15" key="2">
    <citation type="submission" date="2015-01" db="EMBL/GenBank/DDBJ databases">
        <title>Evolutionary Origins and Diversification of the Mycorrhizal Mutualists.</title>
        <authorList>
            <consortium name="DOE Joint Genome Institute"/>
            <consortium name="Mycorrhizal Genomics Consortium"/>
            <person name="Kohler A."/>
            <person name="Kuo A."/>
            <person name="Nagy L.G."/>
            <person name="Floudas D."/>
            <person name="Copeland A."/>
            <person name="Barry K.W."/>
            <person name="Cichocki N."/>
            <person name="Veneault-Fourrey C."/>
            <person name="LaButti K."/>
            <person name="Lindquist E.A."/>
            <person name="Lipzen A."/>
            <person name="Lundell T."/>
            <person name="Morin E."/>
            <person name="Murat C."/>
            <person name="Riley R."/>
            <person name="Ohm R."/>
            <person name="Sun H."/>
            <person name="Tunlid A."/>
            <person name="Henrissat B."/>
            <person name="Grigoriev I.V."/>
            <person name="Hibbett D.S."/>
            <person name="Martin F."/>
        </authorList>
    </citation>
    <scope>NUCLEOTIDE SEQUENCE [LARGE SCALE GENOMIC DNA]</scope>
    <source>
        <strain evidence="15">Foug A</strain>
    </source>
</reference>
<keyword evidence="4 9" id="KW-0863">Zinc-finger</keyword>
<dbReference type="GO" id="GO:0000724">
    <property type="term" value="P:double-strand break repair via homologous recombination"/>
    <property type="evidence" value="ECO:0007669"/>
    <property type="project" value="TreeGrafter"/>
</dbReference>
<dbReference type="Pfam" id="PF00176">
    <property type="entry name" value="SNF2-rel_dom"/>
    <property type="match status" value="1"/>
</dbReference>
<dbReference type="PROSITE" id="PS00518">
    <property type="entry name" value="ZF_RING_1"/>
    <property type="match status" value="1"/>
</dbReference>
<feature type="compositionally biased region" description="Acidic residues" evidence="10">
    <location>
        <begin position="727"/>
        <end position="737"/>
    </location>
</feature>
<feature type="domain" description="RING-type" evidence="11">
    <location>
        <begin position="546"/>
        <end position="616"/>
    </location>
</feature>
<comment type="similarity">
    <text evidence="1">Belongs to the SNF2/RAD54 helicase family.</text>
</comment>
<evidence type="ECO:0000259" key="12">
    <source>
        <dbReference type="PROSITE" id="PS51192"/>
    </source>
</evidence>
<proteinExistence type="inferred from homology"/>
<keyword evidence="3" id="KW-0547">Nucleotide-binding</keyword>